<dbReference type="CDD" id="cd00067">
    <property type="entry name" value="GAL4"/>
    <property type="match status" value="1"/>
</dbReference>
<organism evidence="8 9">
    <name type="scientific">Knufia fluminis</name>
    <dbReference type="NCBI Taxonomy" id="191047"/>
    <lineage>
        <taxon>Eukaryota</taxon>
        <taxon>Fungi</taxon>
        <taxon>Dikarya</taxon>
        <taxon>Ascomycota</taxon>
        <taxon>Pezizomycotina</taxon>
        <taxon>Eurotiomycetes</taxon>
        <taxon>Chaetothyriomycetidae</taxon>
        <taxon>Chaetothyriales</taxon>
        <taxon>Trichomeriaceae</taxon>
        <taxon>Knufia</taxon>
    </lineage>
</organism>
<dbReference type="Pfam" id="PF00172">
    <property type="entry name" value="Zn_clus"/>
    <property type="match status" value="1"/>
</dbReference>
<accession>A0AAN8ENT5</accession>
<keyword evidence="2" id="KW-0862">Zinc</keyword>
<dbReference type="Proteomes" id="UP001316803">
    <property type="component" value="Unassembled WGS sequence"/>
</dbReference>
<dbReference type="Gene3D" id="4.10.240.10">
    <property type="entry name" value="Zn(2)-C6 fungal-type DNA-binding domain"/>
    <property type="match status" value="1"/>
</dbReference>
<dbReference type="GO" id="GO:0000981">
    <property type="term" value="F:DNA-binding transcription factor activity, RNA polymerase II-specific"/>
    <property type="evidence" value="ECO:0007669"/>
    <property type="project" value="InterPro"/>
</dbReference>
<keyword evidence="1" id="KW-0479">Metal-binding</keyword>
<evidence type="ECO:0000256" key="1">
    <source>
        <dbReference type="ARBA" id="ARBA00022723"/>
    </source>
</evidence>
<gene>
    <name evidence="8" type="ORF">OHC33_000994</name>
</gene>
<name>A0AAN8ENT5_9EURO</name>
<evidence type="ECO:0000313" key="8">
    <source>
        <dbReference type="EMBL" id="KAK5957805.1"/>
    </source>
</evidence>
<evidence type="ECO:0000256" key="5">
    <source>
        <dbReference type="ARBA" id="ARBA00023163"/>
    </source>
</evidence>
<dbReference type="EMBL" id="JAKLMC020000002">
    <property type="protein sequence ID" value="KAK5957805.1"/>
    <property type="molecule type" value="Genomic_DNA"/>
</dbReference>
<keyword evidence="9" id="KW-1185">Reference proteome</keyword>
<reference evidence="8 9" key="1">
    <citation type="submission" date="2022-12" db="EMBL/GenBank/DDBJ databases">
        <title>Genomic features and morphological characterization of a novel Knufia sp. strain isolated from spacecraft assembly facility.</title>
        <authorList>
            <person name="Teixeira M."/>
            <person name="Chander A.M."/>
            <person name="Stajich J.E."/>
            <person name="Venkateswaran K."/>
        </authorList>
    </citation>
    <scope>NUCLEOTIDE SEQUENCE [LARGE SCALE GENOMIC DNA]</scope>
    <source>
        <strain evidence="8 9">FJI-L2-BK-P2</strain>
    </source>
</reference>
<sequence>MHPDTKRRRILTKAQSKSGCFTCKSRKVKCDETKPTCQRCMRSGYDCEGYKQPLPEPSAGQPGLSVLDTIPTAGGHFTDLDSDPCHADIHRRLLAALSPHGPQYVGSNALAKVLMSGIPPVPSALVALETLESLMQMMTCGQLQFNAATRVLVTDQYGHAMRLLSAELGQGSEDSNRSLVTCLLLTAIELLQRRRQNAIKHVLGGVLQSWSNPLHPADGASIHFLLRVFDLQTLLYSTGVRLPRTEASNQPTYMERQGAQLENFERQAVIVLHSAHSVIAETHHQAVSTTVPDHQVDRQQHIERLLLLIDAIEATKNAGIQKGSAYPVWLMMQNLCWMTVMQLRQLNAVDELSWDVYVDYFEAIVGNVDSITDMLQSRSGKKYPLFTLQVGIIPPLSLVAFKCRHPSLRRRAIVHLRQAGQEGPFIGPLLAAVADRVMQIEEPHPMRVPQDGSQSSSSVLPEAVSLPAEADRLTKCWTIEDNGRADDNEWPTSTIGTTTIRCIRRMQPCSALYANVVTSSHFKTGSEFQTLADKELDPELWEDWTEQIRFSR</sequence>
<dbReference type="GO" id="GO:0008270">
    <property type="term" value="F:zinc ion binding"/>
    <property type="evidence" value="ECO:0007669"/>
    <property type="project" value="InterPro"/>
</dbReference>
<dbReference type="InterPro" id="IPR001138">
    <property type="entry name" value="Zn2Cys6_DnaBD"/>
</dbReference>
<dbReference type="SUPFAM" id="SSF57701">
    <property type="entry name" value="Zn2/Cys6 DNA-binding domain"/>
    <property type="match status" value="1"/>
</dbReference>
<feature type="domain" description="Zn(2)-C6 fungal-type" evidence="7">
    <location>
        <begin position="19"/>
        <end position="47"/>
    </location>
</feature>
<evidence type="ECO:0000256" key="6">
    <source>
        <dbReference type="ARBA" id="ARBA00023242"/>
    </source>
</evidence>
<protein>
    <recommendedName>
        <fullName evidence="7">Zn(2)-C6 fungal-type domain-containing protein</fullName>
    </recommendedName>
</protein>
<dbReference type="AlphaFoldDB" id="A0AAN8ENT5"/>
<dbReference type="PROSITE" id="PS50048">
    <property type="entry name" value="ZN2_CY6_FUNGAL_2"/>
    <property type="match status" value="1"/>
</dbReference>
<dbReference type="PROSITE" id="PS00463">
    <property type="entry name" value="ZN2_CY6_FUNGAL_1"/>
    <property type="match status" value="1"/>
</dbReference>
<keyword evidence="3" id="KW-0805">Transcription regulation</keyword>
<evidence type="ECO:0000256" key="2">
    <source>
        <dbReference type="ARBA" id="ARBA00022833"/>
    </source>
</evidence>
<dbReference type="PANTHER" id="PTHR36206:SF12">
    <property type="entry name" value="ASPERCRYPTIN BIOSYNTHESIS CLUSTER-SPECIFIC TRANSCRIPTION REGULATOR ATNN-RELATED"/>
    <property type="match status" value="1"/>
</dbReference>
<evidence type="ECO:0000256" key="4">
    <source>
        <dbReference type="ARBA" id="ARBA00023125"/>
    </source>
</evidence>
<dbReference type="InterPro" id="IPR052360">
    <property type="entry name" value="Transcr_Regulatory_Proteins"/>
</dbReference>
<evidence type="ECO:0000259" key="7">
    <source>
        <dbReference type="PROSITE" id="PS50048"/>
    </source>
</evidence>
<keyword evidence="6" id="KW-0539">Nucleus</keyword>
<keyword evidence="5" id="KW-0804">Transcription</keyword>
<evidence type="ECO:0000256" key="3">
    <source>
        <dbReference type="ARBA" id="ARBA00023015"/>
    </source>
</evidence>
<evidence type="ECO:0000313" key="9">
    <source>
        <dbReference type="Proteomes" id="UP001316803"/>
    </source>
</evidence>
<dbReference type="InterPro" id="IPR036864">
    <property type="entry name" value="Zn2-C6_fun-type_DNA-bd_sf"/>
</dbReference>
<proteinExistence type="predicted"/>
<dbReference type="PANTHER" id="PTHR36206">
    <property type="entry name" value="ASPERCRYPTIN BIOSYNTHESIS CLUSTER-SPECIFIC TRANSCRIPTION REGULATOR ATNN-RELATED"/>
    <property type="match status" value="1"/>
</dbReference>
<keyword evidence="4" id="KW-0238">DNA-binding</keyword>
<comment type="caution">
    <text evidence="8">The sequence shown here is derived from an EMBL/GenBank/DDBJ whole genome shotgun (WGS) entry which is preliminary data.</text>
</comment>
<dbReference type="SMART" id="SM00066">
    <property type="entry name" value="GAL4"/>
    <property type="match status" value="1"/>
</dbReference>
<dbReference type="GO" id="GO:0003677">
    <property type="term" value="F:DNA binding"/>
    <property type="evidence" value="ECO:0007669"/>
    <property type="project" value="UniProtKB-KW"/>
</dbReference>